<organism evidence="2 3">
    <name type="scientific">Rangifer tarandus platyrhynchus</name>
    <name type="common">Svalbard reindeer</name>
    <dbReference type="NCBI Taxonomy" id="3082113"/>
    <lineage>
        <taxon>Eukaryota</taxon>
        <taxon>Metazoa</taxon>
        <taxon>Chordata</taxon>
        <taxon>Craniata</taxon>
        <taxon>Vertebrata</taxon>
        <taxon>Euteleostomi</taxon>
        <taxon>Mammalia</taxon>
        <taxon>Eutheria</taxon>
        <taxon>Laurasiatheria</taxon>
        <taxon>Artiodactyla</taxon>
        <taxon>Ruminantia</taxon>
        <taxon>Pecora</taxon>
        <taxon>Cervidae</taxon>
        <taxon>Odocoileinae</taxon>
        <taxon>Rangifer</taxon>
    </lineage>
</organism>
<feature type="region of interest" description="Disordered" evidence="1">
    <location>
        <begin position="42"/>
        <end position="85"/>
    </location>
</feature>
<evidence type="ECO:0000313" key="2">
    <source>
        <dbReference type="EMBL" id="CAI9168596.1"/>
    </source>
</evidence>
<accession>A0ABN8Z679</accession>
<proteinExistence type="predicted"/>
<sequence>MQSWVYIHAFGSFDLGCAPRGMAGPGVAASGLCGSGRLREAEAPTLGSGGAASPGRLDAWTPGRQAPQAGARFASLPESPRTSPA</sequence>
<gene>
    <name evidence="2" type="ORF">MRATA1EN1_LOCUS17558</name>
</gene>
<name>A0ABN8Z679_RANTA</name>
<keyword evidence="3" id="KW-1185">Reference proteome</keyword>
<reference evidence="2" key="1">
    <citation type="submission" date="2023-04" db="EMBL/GenBank/DDBJ databases">
        <authorList>
            <consortium name="ELIXIR-Norway"/>
        </authorList>
    </citation>
    <scope>NUCLEOTIDE SEQUENCE [LARGE SCALE GENOMIC DNA]</scope>
</reference>
<dbReference type="Proteomes" id="UP001176941">
    <property type="component" value="Chromosome 28"/>
</dbReference>
<dbReference type="EMBL" id="OX459964">
    <property type="protein sequence ID" value="CAI9168596.1"/>
    <property type="molecule type" value="Genomic_DNA"/>
</dbReference>
<protein>
    <submittedName>
        <fullName evidence="2">Uncharacterized protein</fullName>
    </submittedName>
</protein>
<evidence type="ECO:0000313" key="3">
    <source>
        <dbReference type="Proteomes" id="UP001176941"/>
    </source>
</evidence>
<evidence type="ECO:0000256" key="1">
    <source>
        <dbReference type="SAM" id="MobiDB-lite"/>
    </source>
</evidence>